<evidence type="ECO:0000313" key="1">
    <source>
        <dbReference type="EMBL" id="KAF3230873.1"/>
    </source>
</evidence>
<comment type="caution">
    <text evidence="1">The sequence shown here is derived from an EMBL/GenBank/DDBJ whole genome shotgun (WGS) entry which is preliminary data.</text>
</comment>
<accession>A0A6G1LWK0</accession>
<dbReference type="EMBL" id="WIPF01000006">
    <property type="protein sequence ID" value="KAF3230873.1"/>
    <property type="molecule type" value="Genomic_DNA"/>
</dbReference>
<reference evidence="1 2" key="1">
    <citation type="submission" date="2019-06" db="EMBL/GenBank/DDBJ databases">
        <authorList>
            <person name="Palmer J.M."/>
        </authorList>
    </citation>
    <scope>NUCLEOTIDE SEQUENCE [LARGE SCALE GENOMIC DNA]</scope>
    <source>
        <strain evidence="1 2">TWF191</strain>
    </source>
</reference>
<proteinExistence type="predicted"/>
<sequence length="309" mass="34272">MAPSNRQFLNGLPDPENAHCAGDSDLAAGSFLGELQQSPDILPTPADIESLYELLAVPPGDDEHHLTETGLDLQDLDFEQYLMLQGTRKLDENPCFPPYGDIRGSCSGLKCCSSIPNTASSRAKARDLSIGNTASFRMQAELTARSYQQTRNCSNVAEPPPAASVEWISPSDIYQSCPDPLDICSGPSWLLEPSLEEFHLKPLAERPGLQNAQRGNSRTLNFPGVVGESFEPPWKVQPSCVLAPSFDTRIERQGLVHECLDSNNLTRKYGNSHTKKVKRNRCLEDELELGYNQAKRQCQRFPWTMLLHS</sequence>
<evidence type="ECO:0000313" key="2">
    <source>
        <dbReference type="Proteomes" id="UP000483672"/>
    </source>
</evidence>
<protein>
    <submittedName>
        <fullName evidence="1">Uncharacterized protein</fullName>
    </submittedName>
</protein>
<organism evidence="1 2">
    <name type="scientific">Orbilia oligospora</name>
    <name type="common">Nematode-trapping fungus</name>
    <name type="synonym">Arthrobotrys oligospora</name>
    <dbReference type="NCBI Taxonomy" id="2813651"/>
    <lineage>
        <taxon>Eukaryota</taxon>
        <taxon>Fungi</taxon>
        <taxon>Dikarya</taxon>
        <taxon>Ascomycota</taxon>
        <taxon>Pezizomycotina</taxon>
        <taxon>Orbiliomycetes</taxon>
        <taxon>Orbiliales</taxon>
        <taxon>Orbiliaceae</taxon>
        <taxon>Orbilia</taxon>
    </lineage>
</organism>
<dbReference type="AlphaFoldDB" id="A0A6G1LWK0"/>
<gene>
    <name evidence="1" type="ORF">TWF191_008714</name>
</gene>
<dbReference type="Proteomes" id="UP000483672">
    <property type="component" value="Unassembled WGS sequence"/>
</dbReference>
<name>A0A6G1LWK0_ORBOL</name>